<gene>
    <name evidence="2" type="ORF">GCM10023318_54290</name>
</gene>
<evidence type="ECO:0008006" key="4">
    <source>
        <dbReference type="Google" id="ProtNLM"/>
    </source>
</evidence>
<dbReference type="EMBL" id="BAABJM010000007">
    <property type="protein sequence ID" value="GAA5066283.1"/>
    <property type="molecule type" value="Genomic_DNA"/>
</dbReference>
<evidence type="ECO:0000256" key="1">
    <source>
        <dbReference type="SAM" id="MobiDB-lite"/>
    </source>
</evidence>
<dbReference type="Pfam" id="PF14013">
    <property type="entry name" value="MT0933_antitox"/>
    <property type="match status" value="1"/>
</dbReference>
<comment type="caution">
    <text evidence="2">The sequence shown here is derived from an EMBL/GenBank/DDBJ whole genome shotgun (WGS) entry which is preliminary data.</text>
</comment>
<name>A0ABP9KXI7_9NOCA</name>
<organism evidence="2 3">
    <name type="scientific">Nocardia callitridis</name>
    <dbReference type="NCBI Taxonomy" id="648753"/>
    <lineage>
        <taxon>Bacteria</taxon>
        <taxon>Bacillati</taxon>
        <taxon>Actinomycetota</taxon>
        <taxon>Actinomycetes</taxon>
        <taxon>Mycobacteriales</taxon>
        <taxon>Nocardiaceae</taxon>
        <taxon>Nocardia</taxon>
    </lineage>
</organism>
<evidence type="ECO:0000313" key="3">
    <source>
        <dbReference type="Proteomes" id="UP001500603"/>
    </source>
</evidence>
<accession>A0ABP9KXI7</accession>
<dbReference type="Proteomes" id="UP001500603">
    <property type="component" value="Unassembled WGS sequence"/>
</dbReference>
<evidence type="ECO:0000313" key="2">
    <source>
        <dbReference type="EMBL" id="GAA5066283.1"/>
    </source>
</evidence>
<protein>
    <recommendedName>
        <fullName evidence="4">Antitoxin</fullName>
    </recommendedName>
</protein>
<dbReference type="InterPro" id="IPR028037">
    <property type="entry name" value="Antitoxin_Rv0909/MT0933"/>
</dbReference>
<keyword evidence="3" id="KW-1185">Reference proteome</keyword>
<feature type="region of interest" description="Disordered" evidence="1">
    <location>
        <begin position="1"/>
        <end position="78"/>
    </location>
</feature>
<reference evidence="3" key="1">
    <citation type="journal article" date="2019" name="Int. J. Syst. Evol. Microbiol.">
        <title>The Global Catalogue of Microorganisms (GCM) 10K type strain sequencing project: providing services to taxonomists for standard genome sequencing and annotation.</title>
        <authorList>
            <consortium name="The Broad Institute Genomics Platform"/>
            <consortium name="The Broad Institute Genome Sequencing Center for Infectious Disease"/>
            <person name="Wu L."/>
            <person name="Ma J."/>
        </authorList>
    </citation>
    <scope>NUCLEOTIDE SEQUENCE [LARGE SCALE GENOMIC DNA]</scope>
    <source>
        <strain evidence="3">JCM 18298</strain>
    </source>
</reference>
<dbReference type="RefSeq" id="WP_345498967.1">
    <property type="nucleotide sequence ID" value="NZ_BAABJM010000007.1"/>
</dbReference>
<sequence>MSLVDSLKGLVGKGREAASKNSDKINDAVDKAGNFIDEKTQGKYTDKIEKGKDAARKAVPPNEQGGGQPGTPEPGPRP</sequence>
<proteinExistence type="predicted"/>
<feature type="compositionally biased region" description="Basic and acidic residues" evidence="1">
    <location>
        <begin position="13"/>
        <end position="56"/>
    </location>
</feature>